<dbReference type="EMBL" id="GBRH01254474">
    <property type="protein sequence ID" value="JAD43421.1"/>
    <property type="molecule type" value="Transcribed_RNA"/>
</dbReference>
<dbReference type="AlphaFoldDB" id="A0A0A8ZX73"/>
<reference evidence="2" key="1">
    <citation type="submission" date="2014-09" db="EMBL/GenBank/DDBJ databases">
        <authorList>
            <person name="Magalhaes I.L.F."/>
            <person name="Oliveira U."/>
            <person name="Santos F.R."/>
            <person name="Vidigal T.H.D.A."/>
            <person name="Brescovit A.D."/>
            <person name="Santos A.J."/>
        </authorList>
    </citation>
    <scope>NUCLEOTIDE SEQUENCE</scope>
    <source>
        <tissue evidence="2">Shoot tissue taken approximately 20 cm above the soil surface</tissue>
    </source>
</reference>
<accession>A0A0A8ZX73</accession>
<organism evidence="2">
    <name type="scientific">Arundo donax</name>
    <name type="common">Giant reed</name>
    <name type="synonym">Donax arundinaceus</name>
    <dbReference type="NCBI Taxonomy" id="35708"/>
    <lineage>
        <taxon>Eukaryota</taxon>
        <taxon>Viridiplantae</taxon>
        <taxon>Streptophyta</taxon>
        <taxon>Embryophyta</taxon>
        <taxon>Tracheophyta</taxon>
        <taxon>Spermatophyta</taxon>
        <taxon>Magnoliopsida</taxon>
        <taxon>Liliopsida</taxon>
        <taxon>Poales</taxon>
        <taxon>Poaceae</taxon>
        <taxon>PACMAD clade</taxon>
        <taxon>Arundinoideae</taxon>
        <taxon>Arundineae</taxon>
        <taxon>Arundo</taxon>
    </lineage>
</organism>
<proteinExistence type="predicted"/>
<keyword evidence="1" id="KW-0472">Membrane</keyword>
<feature type="transmembrane region" description="Helical" evidence="1">
    <location>
        <begin position="16"/>
        <end position="34"/>
    </location>
</feature>
<protein>
    <submittedName>
        <fullName evidence="2">Uncharacterized protein</fullName>
    </submittedName>
</protein>
<sequence length="35" mass="4014">MAALQSLQQQKFEAPFTRSLLSCYLCCTLCLLYIL</sequence>
<evidence type="ECO:0000313" key="2">
    <source>
        <dbReference type="EMBL" id="JAD43421.1"/>
    </source>
</evidence>
<keyword evidence="1" id="KW-0812">Transmembrane</keyword>
<reference evidence="2" key="2">
    <citation type="journal article" date="2015" name="Data Brief">
        <title>Shoot transcriptome of the giant reed, Arundo donax.</title>
        <authorList>
            <person name="Barrero R.A."/>
            <person name="Guerrero F.D."/>
            <person name="Moolhuijzen P."/>
            <person name="Goolsby J.A."/>
            <person name="Tidwell J."/>
            <person name="Bellgard S.E."/>
            <person name="Bellgard M.I."/>
        </authorList>
    </citation>
    <scope>NUCLEOTIDE SEQUENCE</scope>
    <source>
        <tissue evidence="2">Shoot tissue taken approximately 20 cm above the soil surface</tissue>
    </source>
</reference>
<keyword evidence="1" id="KW-1133">Transmembrane helix</keyword>
<name>A0A0A8ZX73_ARUDO</name>
<evidence type="ECO:0000256" key="1">
    <source>
        <dbReference type="SAM" id="Phobius"/>
    </source>
</evidence>